<proteinExistence type="predicted"/>
<dbReference type="Proteomes" id="UP000323000">
    <property type="component" value="Chromosome 4"/>
</dbReference>
<evidence type="ECO:0000256" key="2">
    <source>
        <dbReference type="SAM" id="Phobius"/>
    </source>
</evidence>
<keyword evidence="2" id="KW-0812">Transmembrane</keyword>
<feature type="region of interest" description="Disordered" evidence="1">
    <location>
        <begin position="1"/>
        <end position="26"/>
    </location>
</feature>
<feature type="compositionally biased region" description="Polar residues" evidence="1">
    <location>
        <begin position="1"/>
        <end position="14"/>
    </location>
</feature>
<comment type="caution">
    <text evidence="3">The sequence shown here is derived from an EMBL/GenBank/DDBJ whole genome shotgun (WGS) entry which is preliminary data.</text>
</comment>
<evidence type="ECO:0008006" key="5">
    <source>
        <dbReference type="Google" id="ProtNLM"/>
    </source>
</evidence>
<accession>A0A5C7I6V0</accession>
<dbReference type="OrthoDB" id="2016101at2759"/>
<keyword evidence="2" id="KW-0472">Membrane</keyword>
<keyword evidence="2" id="KW-1133">Transmembrane helix</keyword>
<dbReference type="EMBL" id="VAHF01000004">
    <property type="protein sequence ID" value="TXG64539.1"/>
    <property type="molecule type" value="Genomic_DNA"/>
</dbReference>
<evidence type="ECO:0000313" key="3">
    <source>
        <dbReference type="EMBL" id="TXG64539.1"/>
    </source>
</evidence>
<dbReference type="PANTHER" id="PTHR42938:SF7">
    <property type="entry name" value="ERYTHRONATE-4-PHOSPHATE DEHYDROGENASE FAMILY PROTEIN"/>
    <property type="match status" value="1"/>
</dbReference>
<sequence>MENSYDTSNGNGPISNGHVMKKHSSNNYQQSVKGSLACLDLRVFYVRVSKCEIDDSTPAFLTLNHIPLNPDTLLEVNGVRNSIYSDGASILLRRDRLDKKSEEATFVSTDSVRMTGSVKFEVFDKDTLVLSGVLELCNSNGFVGDSRNHDHRWSMSCESDMTAGSGFLKPKQFMGSDSASSAIEVYVAGSFSGTPIILTKTLQLSFRKKQTKIGMLDSIPEYEATEFARDDPSVLASQILDYSNGKPEHEYNNYSHSHNHNHMYQGMEYLEGEDGELSWFNAGVRVGVGIGLSICLGVGIGVGLLVRTYQGTTRNFRRRL</sequence>
<keyword evidence="4" id="KW-1185">Reference proteome</keyword>
<organism evidence="3 4">
    <name type="scientific">Acer yangbiense</name>
    <dbReference type="NCBI Taxonomy" id="1000413"/>
    <lineage>
        <taxon>Eukaryota</taxon>
        <taxon>Viridiplantae</taxon>
        <taxon>Streptophyta</taxon>
        <taxon>Embryophyta</taxon>
        <taxon>Tracheophyta</taxon>
        <taxon>Spermatophyta</taxon>
        <taxon>Magnoliopsida</taxon>
        <taxon>eudicotyledons</taxon>
        <taxon>Gunneridae</taxon>
        <taxon>Pentapetalae</taxon>
        <taxon>rosids</taxon>
        <taxon>malvids</taxon>
        <taxon>Sapindales</taxon>
        <taxon>Sapindaceae</taxon>
        <taxon>Hippocastanoideae</taxon>
        <taxon>Acereae</taxon>
        <taxon>Acer</taxon>
    </lineage>
</organism>
<feature type="transmembrane region" description="Helical" evidence="2">
    <location>
        <begin position="286"/>
        <end position="309"/>
    </location>
</feature>
<protein>
    <recommendedName>
        <fullName evidence="5">Erythronate-4-phosphate dehydrogenase family protein</fullName>
    </recommendedName>
</protein>
<evidence type="ECO:0000256" key="1">
    <source>
        <dbReference type="SAM" id="MobiDB-lite"/>
    </source>
</evidence>
<dbReference type="GO" id="GO:0004617">
    <property type="term" value="F:phosphoglycerate dehydrogenase activity"/>
    <property type="evidence" value="ECO:0007669"/>
    <property type="project" value="TreeGrafter"/>
</dbReference>
<reference evidence="4" key="1">
    <citation type="journal article" date="2019" name="Gigascience">
        <title>De novo genome assembly of the endangered Acer yangbiense, a plant species with extremely small populations endemic to Yunnan Province, China.</title>
        <authorList>
            <person name="Yang J."/>
            <person name="Wariss H.M."/>
            <person name="Tao L."/>
            <person name="Zhang R."/>
            <person name="Yun Q."/>
            <person name="Hollingsworth P."/>
            <person name="Dao Z."/>
            <person name="Luo G."/>
            <person name="Guo H."/>
            <person name="Ma Y."/>
            <person name="Sun W."/>
        </authorList>
    </citation>
    <scope>NUCLEOTIDE SEQUENCE [LARGE SCALE GENOMIC DNA]</scope>
    <source>
        <strain evidence="4">cv. Malutang</strain>
    </source>
</reference>
<evidence type="ECO:0000313" key="4">
    <source>
        <dbReference type="Proteomes" id="UP000323000"/>
    </source>
</evidence>
<gene>
    <name evidence="3" type="ORF">EZV62_011533</name>
</gene>
<dbReference type="PANTHER" id="PTHR42938">
    <property type="entry name" value="FORMATE DEHYDROGENASE 1"/>
    <property type="match status" value="1"/>
</dbReference>
<name>A0A5C7I6V0_9ROSI</name>
<dbReference type="AlphaFoldDB" id="A0A5C7I6V0"/>